<dbReference type="SUPFAM" id="SSF110395">
    <property type="entry name" value="CutC-like"/>
    <property type="match status" value="1"/>
</dbReference>
<name>A0AAU9U8E1_EUPED</name>
<keyword evidence="3" id="KW-0479">Metal-binding</keyword>
<dbReference type="AlphaFoldDB" id="A0AAU9U8E1"/>
<dbReference type="PANTHER" id="PTHR12598:SF0">
    <property type="entry name" value="COPPER HOMEOSTASIS PROTEIN CUTC HOMOLOG"/>
    <property type="match status" value="1"/>
</dbReference>
<dbReference type="InterPro" id="IPR005627">
    <property type="entry name" value="CutC-like"/>
</dbReference>
<dbReference type="InterPro" id="IPR006612">
    <property type="entry name" value="THAP_Znf"/>
</dbReference>
<dbReference type="Pfam" id="PF03932">
    <property type="entry name" value="CutC"/>
    <property type="match status" value="1"/>
</dbReference>
<comment type="caution">
    <text evidence="9">The sequence shown here is derived from an EMBL/GenBank/DDBJ whole genome shotgun (WGS) entry which is preliminary data.</text>
</comment>
<dbReference type="Proteomes" id="UP001153954">
    <property type="component" value="Unassembled WGS sequence"/>
</dbReference>
<evidence type="ECO:0000256" key="2">
    <source>
        <dbReference type="ARBA" id="ARBA00019014"/>
    </source>
</evidence>
<feature type="domain" description="THAP-type" evidence="8">
    <location>
        <begin position="7"/>
        <end position="85"/>
    </location>
</feature>
<evidence type="ECO:0000256" key="6">
    <source>
        <dbReference type="ARBA" id="ARBA00023125"/>
    </source>
</evidence>
<gene>
    <name evidence="9" type="ORF">EEDITHA_LOCUS10845</name>
</gene>
<organism evidence="9 10">
    <name type="scientific">Euphydryas editha</name>
    <name type="common">Edith's checkerspot</name>
    <dbReference type="NCBI Taxonomy" id="104508"/>
    <lineage>
        <taxon>Eukaryota</taxon>
        <taxon>Metazoa</taxon>
        <taxon>Ecdysozoa</taxon>
        <taxon>Arthropoda</taxon>
        <taxon>Hexapoda</taxon>
        <taxon>Insecta</taxon>
        <taxon>Pterygota</taxon>
        <taxon>Neoptera</taxon>
        <taxon>Endopterygota</taxon>
        <taxon>Lepidoptera</taxon>
        <taxon>Glossata</taxon>
        <taxon>Ditrysia</taxon>
        <taxon>Papilionoidea</taxon>
        <taxon>Nymphalidae</taxon>
        <taxon>Nymphalinae</taxon>
        <taxon>Euphydryas</taxon>
    </lineage>
</organism>
<dbReference type="EMBL" id="CAKOGL010000015">
    <property type="protein sequence ID" value="CAH2095383.1"/>
    <property type="molecule type" value="Genomic_DNA"/>
</dbReference>
<comment type="similarity">
    <text evidence="1">Belongs to the CutC family.</text>
</comment>
<reference evidence="9" key="1">
    <citation type="submission" date="2022-03" db="EMBL/GenBank/DDBJ databases">
        <authorList>
            <person name="Tunstrom K."/>
        </authorList>
    </citation>
    <scope>NUCLEOTIDE SEQUENCE</scope>
</reference>
<proteinExistence type="inferred from homology"/>
<dbReference type="InterPro" id="IPR036822">
    <property type="entry name" value="CutC-like_dom_sf"/>
</dbReference>
<evidence type="ECO:0000313" key="10">
    <source>
        <dbReference type="Proteomes" id="UP001153954"/>
    </source>
</evidence>
<evidence type="ECO:0000256" key="3">
    <source>
        <dbReference type="ARBA" id="ARBA00022723"/>
    </source>
</evidence>
<keyword evidence="6 7" id="KW-0238">DNA-binding</keyword>
<evidence type="ECO:0000259" key="8">
    <source>
        <dbReference type="PROSITE" id="PS50950"/>
    </source>
</evidence>
<protein>
    <recommendedName>
        <fullName evidence="2">Copper homeostasis protein cutC homolog</fullName>
    </recommendedName>
</protein>
<evidence type="ECO:0000313" key="9">
    <source>
        <dbReference type="EMBL" id="CAH2095383.1"/>
    </source>
</evidence>
<evidence type="ECO:0000256" key="5">
    <source>
        <dbReference type="ARBA" id="ARBA00022833"/>
    </source>
</evidence>
<accession>A0AAU9U8E1</accession>
<evidence type="ECO:0000256" key="1">
    <source>
        <dbReference type="ARBA" id="ARBA00007768"/>
    </source>
</evidence>
<evidence type="ECO:0000256" key="7">
    <source>
        <dbReference type="PROSITE-ProRule" id="PRU00309"/>
    </source>
</evidence>
<dbReference type="PANTHER" id="PTHR12598">
    <property type="entry name" value="COPPER HOMEOSTASIS PROTEIN CUTC"/>
    <property type="match status" value="1"/>
</dbReference>
<evidence type="ECO:0000256" key="4">
    <source>
        <dbReference type="ARBA" id="ARBA00022771"/>
    </source>
</evidence>
<dbReference type="SUPFAM" id="SSF57716">
    <property type="entry name" value="Glucocorticoid receptor-like (DNA-binding domain)"/>
    <property type="match status" value="1"/>
</dbReference>
<dbReference type="Pfam" id="PF05485">
    <property type="entry name" value="THAP"/>
    <property type="match status" value="1"/>
</dbReference>
<dbReference type="SMART" id="SM00980">
    <property type="entry name" value="THAP"/>
    <property type="match status" value="1"/>
</dbReference>
<dbReference type="Gene3D" id="3.20.20.380">
    <property type="entry name" value="Copper homeostasis (CutC) domain"/>
    <property type="match status" value="1"/>
</dbReference>
<dbReference type="HAMAP" id="MF_00795">
    <property type="entry name" value="CutC"/>
    <property type="match status" value="1"/>
</dbReference>
<dbReference type="PROSITE" id="PS50950">
    <property type="entry name" value="ZF_THAP"/>
    <property type="match status" value="1"/>
</dbReference>
<keyword evidence="10" id="KW-1185">Reference proteome</keyword>
<dbReference type="GO" id="GO:0005507">
    <property type="term" value="F:copper ion binding"/>
    <property type="evidence" value="ECO:0007669"/>
    <property type="project" value="TreeGrafter"/>
</dbReference>
<dbReference type="GO" id="GO:0008270">
    <property type="term" value="F:zinc ion binding"/>
    <property type="evidence" value="ECO:0007669"/>
    <property type="project" value="UniProtKB-KW"/>
</dbReference>
<sequence>MAGIPKNPRYKCYFGCEEEGPLHHFPKPDNDSERFNVWKRVLERETQEKENTYIYNQLRLCNKHFENYFISPSNRLTRNAVPTLYLKDDTSACKQSVDVTPSISAELKRKLKTGTKLEVCIDTLESALNAVKGGADELEVCSSLAEGGLTPSPGLVKEIIKIKPKINVMIRCRGGSDFCYTDSEMKTMLSDIEFYKEFGIDRFVFGALTDAQEIDKINCTKVIEKAHPIPVTFHRAFDMCREPKTAIEDIILLGFNRILTSGQKICAADDMALHLLKFLLTNYGDKIEIMPGAGVNLDNANVFVESGFNIIHSSCKKLKLLVDFNSDLKMGNNVMYVTDQCTVKTLKGIIESNS</sequence>
<keyword evidence="4 7" id="KW-0863">Zinc-finger</keyword>
<dbReference type="GO" id="GO:0003677">
    <property type="term" value="F:DNA binding"/>
    <property type="evidence" value="ECO:0007669"/>
    <property type="project" value="UniProtKB-UniRule"/>
</dbReference>
<dbReference type="SMART" id="SM00692">
    <property type="entry name" value="DM3"/>
    <property type="match status" value="1"/>
</dbReference>
<keyword evidence="5" id="KW-0862">Zinc</keyword>